<protein>
    <recommendedName>
        <fullName evidence="3">Tail fiber protein</fullName>
    </recommendedName>
</protein>
<accession>H6X4Y3</accession>
<evidence type="ECO:0000313" key="2">
    <source>
        <dbReference type="Proteomes" id="UP000007524"/>
    </source>
</evidence>
<evidence type="ECO:0000313" key="1">
    <source>
        <dbReference type="EMBL" id="AFA44797.1"/>
    </source>
</evidence>
<dbReference type="OrthoDB" id="19240at10239"/>
<keyword evidence="2" id="KW-1185">Reference proteome</keyword>
<dbReference type="GeneID" id="14013114"/>
<dbReference type="Proteomes" id="UP000007524">
    <property type="component" value="Segment"/>
</dbReference>
<evidence type="ECO:0008006" key="3">
    <source>
        <dbReference type="Google" id="ProtNLM"/>
    </source>
</evidence>
<name>H6X4Y3_9CAUD</name>
<sequence>MSNNLIQPKGSVSKETNIQSIARINGVKISEVKYLEDGLDVTGLKYLYDSSTETVWKLNGDETGLIDDWFIQDETMTIQTNINTYYIKQIYLGLFLETKIITDPDGYTKIGGFFNAEGLSLVGSSYGSVYDRIKQRGQYDILSGFADPKGIAGITFGGDSNKGTIIIDERGRIQTYAVKDNITTGSRLSLPYSELYGQGENGLNGNILRIPFAGAEDDSLHSSLIFIPTQSGSSDMYIAGPGQYTNFSSPYEDSKIVSPRVVTTQDIIEPMLQGMINPTDQNSSTMWVELFTVNTGISNSGPNFTGLYTVGGPLSESIYTYLIECNDVFVSSLTTATNKHVLRVTNLRDDSDYRYTTTNLPSFGYVYDNINGKLIVYAKLATRNEGATLIPIRISKKSSDGKDKVIINKNENSYSSTEPTGIVYVNTAKSLTSNTYVPTNSGEVVKTTGAVVRICNGISSSTKSPVRDGFIQNDQYSAINRGYAGLGLITVNKTATGTYTISGATTGTASNLWKIKNPLQTTNGGLQQLVATIISDTNNLITIEVRNIIYTVTGSTVSQTLGNLVDIPSSSWLDVHTTLL</sequence>
<dbReference type="SMR" id="H6X4Y3"/>
<organism evidence="1 2">
    <name type="scientific">Klebsiella phage vB_KleM_RaK2</name>
    <dbReference type="NCBI Taxonomy" id="1147094"/>
    <lineage>
        <taxon>Viruses</taxon>
        <taxon>Duplodnaviria</taxon>
        <taxon>Heunggongvirae</taxon>
        <taxon>Uroviricota</taxon>
        <taxon>Caudoviricetes</taxon>
        <taxon>Alcyoneusvirus</taxon>
        <taxon>Alcyoneusvirus RaK2</taxon>
    </lineage>
</organism>
<dbReference type="RefSeq" id="YP_007007681.1">
    <property type="nucleotide sequence ID" value="NC_019526.1"/>
</dbReference>
<reference evidence="1 2" key="1">
    <citation type="journal article" date="2012" name="J. Virol.">
        <title>Genome of Klebsiella sp.-Infecting Bacteriophage vB_KleM_RaK2.</title>
        <authorList>
            <person name="Simoliunas E."/>
            <person name="Kaliniene L."/>
            <person name="Truncaite L."/>
            <person name="Klausa V."/>
            <person name="Zajanckauskaite A."/>
            <person name="Meskys R."/>
        </authorList>
    </citation>
    <scope>NUCLEOTIDE SEQUENCE [LARGE SCALE GENOMIC DNA]</scope>
</reference>
<dbReference type="KEGG" id="vg:14013114"/>
<dbReference type="EMBL" id="JQ513383">
    <property type="protein sequence ID" value="AFA44797.1"/>
    <property type="molecule type" value="Genomic_DNA"/>
</dbReference>
<dbReference type="Gene3D" id="3.30.2020.50">
    <property type="match status" value="1"/>
</dbReference>
<proteinExistence type="predicted"/>
<gene>
    <name evidence="1" type="ORF">RaK2_00526</name>
</gene>